<proteinExistence type="predicted"/>
<sequence length="115" mass="13214">MSTIGQLYTPEELARAVELKAQGMRWKEVAEVLGRPLESLKVTVSRYRRGFAATTRLRWREERAFIEREALAGKSPYQIAAENGWKAASVANRMHRMGFDLEVRNEIIDHLKRAA</sequence>
<evidence type="ECO:0000313" key="1">
    <source>
        <dbReference type="EMBL" id="MEN3238580.1"/>
    </source>
</evidence>
<protein>
    <recommendedName>
        <fullName evidence="3">Myb-like domain-containing protein</fullName>
    </recommendedName>
</protein>
<dbReference type="Pfam" id="PF13384">
    <property type="entry name" value="HTH_23"/>
    <property type="match status" value="1"/>
</dbReference>
<dbReference type="EMBL" id="JAQYXP010000006">
    <property type="protein sequence ID" value="MEN3238580.1"/>
    <property type="molecule type" value="Genomic_DNA"/>
</dbReference>
<dbReference type="Proteomes" id="UP001407347">
    <property type="component" value="Unassembled WGS sequence"/>
</dbReference>
<evidence type="ECO:0000313" key="2">
    <source>
        <dbReference type="Proteomes" id="UP001407347"/>
    </source>
</evidence>
<name>A0ABV0A650_9HYPH</name>
<gene>
    <name evidence="1" type="ORF">PUR29_34640</name>
</gene>
<evidence type="ECO:0008006" key="3">
    <source>
        <dbReference type="Google" id="ProtNLM"/>
    </source>
</evidence>
<keyword evidence="2" id="KW-1185">Reference proteome</keyword>
<reference evidence="1 2" key="1">
    <citation type="journal article" date="2023" name="PLoS ONE">
        <title>Complete genome assembly of Hawai'i environmental nontuberculous mycobacteria reveals unexpected co-isolation with methylobacteria.</title>
        <authorList>
            <person name="Hendrix J."/>
            <person name="Epperson L.E."/>
            <person name="Tong E.I."/>
            <person name="Chan Y.L."/>
            <person name="Hasan N.A."/>
            <person name="Dawrs S.N."/>
            <person name="Norton G.J."/>
            <person name="Virdi R."/>
            <person name="Crooks J.L."/>
            <person name="Chan E.D."/>
            <person name="Honda J.R."/>
            <person name="Strong M."/>
        </authorList>
    </citation>
    <scope>NUCLEOTIDE SEQUENCE [LARGE SCALE GENOMIC DNA]</scope>
    <source>
        <strain evidence="1 2">NJH_HI04-1</strain>
    </source>
</reference>
<comment type="caution">
    <text evidence="1">The sequence shown here is derived from an EMBL/GenBank/DDBJ whole genome shotgun (WGS) entry which is preliminary data.</text>
</comment>
<dbReference type="RefSeq" id="WP_346013712.1">
    <property type="nucleotide sequence ID" value="NZ_JAQYXP010000006.1"/>
</dbReference>
<accession>A0ABV0A650</accession>
<organism evidence="1 2">
    <name type="scientific">Methylobacterium ajmalii</name>
    <dbReference type="NCBI Taxonomy" id="2738439"/>
    <lineage>
        <taxon>Bacteria</taxon>
        <taxon>Pseudomonadati</taxon>
        <taxon>Pseudomonadota</taxon>
        <taxon>Alphaproteobacteria</taxon>
        <taxon>Hyphomicrobiales</taxon>
        <taxon>Methylobacteriaceae</taxon>
        <taxon>Methylobacterium</taxon>
    </lineage>
</organism>